<evidence type="ECO:0000256" key="1">
    <source>
        <dbReference type="ARBA" id="ARBA00006903"/>
    </source>
</evidence>
<evidence type="ECO:0000256" key="3">
    <source>
        <dbReference type="SAM" id="MobiDB-lite"/>
    </source>
</evidence>
<dbReference type="PANTHER" id="PTHR12842">
    <property type="entry name" value="FI01459P"/>
    <property type="match status" value="1"/>
</dbReference>
<protein>
    <submittedName>
        <fullName evidence="5">PH domain-containing protein</fullName>
    </submittedName>
</protein>
<comment type="similarity">
    <text evidence="1">Belongs to the FAM114 family.</text>
</comment>
<proteinExistence type="inferred from homology"/>
<feature type="region of interest" description="Disordered" evidence="3">
    <location>
        <begin position="572"/>
        <end position="604"/>
    </location>
</feature>
<reference evidence="5" key="2">
    <citation type="submission" date="2020-10" db="UniProtKB">
        <authorList>
            <consortium name="WormBaseParasite"/>
        </authorList>
    </citation>
    <scope>IDENTIFICATION</scope>
</reference>
<dbReference type="Proteomes" id="UP000492821">
    <property type="component" value="Unassembled WGS sequence"/>
</dbReference>
<feature type="compositionally biased region" description="Basic and acidic residues" evidence="3">
    <location>
        <begin position="131"/>
        <end position="144"/>
    </location>
</feature>
<feature type="compositionally biased region" description="Acidic residues" evidence="3">
    <location>
        <begin position="102"/>
        <end position="118"/>
    </location>
</feature>
<reference evidence="4" key="1">
    <citation type="journal article" date="2013" name="Genetics">
        <title>The draft genome and transcriptome of Panagrellus redivivus are shaped by the harsh demands of a free-living lifestyle.</title>
        <authorList>
            <person name="Srinivasan J."/>
            <person name="Dillman A.R."/>
            <person name="Macchietto M.G."/>
            <person name="Heikkinen L."/>
            <person name="Lakso M."/>
            <person name="Fracchia K.M."/>
            <person name="Antoshechkin I."/>
            <person name="Mortazavi A."/>
            <person name="Wong G."/>
            <person name="Sternberg P.W."/>
        </authorList>
    </citation>
    <scope>NUCLEOTIDE SEQUENCE [LARGE SCALE GENOMIC DNA]</scope>
    <source>
        <strain evidence="4">MT8872</strain>
    </source>
</reference>
<dbReference type="PANTHER" id="PTHR12842:SF6">
    <property type="entry name" value="FI01459P"/>
    <property type="match status" value="1"/>
</dbReference>
<feature type="region of interest" description="Disordered" evidence="3">
    <location>
        <begin position="1"/>
        <end position="45"/>
    </location>
</feature>
<evidence type="ECO:0000256" key="2">
    <source>
        <dbReference type="ARBA" id="ARBA00022553"/>
    </source>
</evidence>
<feature type="compositionally biased region" description="Low complexity" evidence="3">
    <location>
        <begin position="572"/>
        <end position="586"/>
    </location>
</feature>
<keyword evidence="2" id="KW-0597">Phosphoprotein</keyword>
<organism evidence="4 5">
    <name type="scientific">Panagrellus redivivus</name>
    <name type="common">Microworm</name>
    <dbReference type="NCBI Taxonomy" id="6233"/>
    <lineage>
        <taxon>Eukaryota</taxon>
        <taxon>Metazoa</taxon>
        <taxon>Ecdysozoa</taxon>
        <taxon>Nematoda</taxon>
        <taxon>Chromadorea</taxon>
        <taxon>Rhabditida</taxon>
        <taxon>Tylenchina</taxon>
        <taxon>Panagrolaimomorpha</taxon>
        <taxon>Panagrolaimoidea</taxon>
        <taxon>Panagrolaimidae</taxon>
        <taxon>Panagrellus</taxon>
    </lineage>
</organism>
<keyword evidence="4" id="KW-1185">Reference proteome</keyword>
<name>A0A7E4VED0_PANRE</name>
<evidence type="ECO:0000313" key="5">
    <source>
        <dbReference type="WBParaSite" id="Pan_g19862.t1"/>
    </source>
</evidence>
<feature type="region of interest" description="Disordered" evidence="3">
    <location>
        <begin position="216"/>
        <end position="269"/>
    </location>
</feature>
<sequence>MSDSDTDSFHSASEGEDNDIPARIDPVAKSPEALPSKTEQVLPTDLPAAAAEKIAALDAVLPPLEATKSDLTGYDGSGSSSPSEVSSNPTSPTLTKKKESTDEGWENFGDEADSEGGDESSPVGSGSDEGEYYHRQAKVDKKTSSDSASLWEQVEPAKQVRTNSAGGGLFDWRAISNVVSAVGEGFSSVVESGLGLPPPEEAARLSVAERRRLLEEAQHVKEPEPSLSSDEGGGGGNSPEGSLHGLHLHTHNQGNTSPPPTSTSAGDPFSNLFGGFGSIVNGSLDVLETLGKKTFETLTVKDETEKRRFILQPGREENLSDVLRELRENEESASVPGSPTGKMLGYGSTVAKTTGISFLREFDANDGLVHLECFEMLSKDYFADKVADKKFTKFDDQLANFCLEDVSECDTDEFLKGIKRSVTKFNLAYQPTPFLNCNTELTEELERFKHDVDTDLNITVEEFHKTAVVALAKLTSKTIESLCRLIQQMICSQTRPELSSIFTFTYLVCRRLSFFASQYANLLSLLEQNAQVEEAVTNIFFECSNSCLYLKKALELARPFFPDDGFLFNPTSSASSSRASSVKQPSKPAPKPAPSKDDDDWLEW</sequence>
<dbReference type="Pfam" id="PF05334">
    <property type="entry name" value="DUF719"/>
    <property type="match status" value="1"/>
</dbReference>
<evidence type="ECO:0000313" key="4">
    <source>
        <dbReference type="Proteomes" id="UP000492821"/>
    </source>
</evidence>
<dbReference type="WBParaSite" id="Pan_g19862.t1">
    <property type="protein sequence ID" value="Pan_g19862.t1"/>
    <property type="gene ID" value="Pan_g19862"/>
</dbReference>
<accession>A0A7E4VED0</accession>
<dbReference type="InterPro" id="IPR007998">
    <property type="entry name" value="DUF719"/>
</dbReference>
<feature type="region of interest" description="Disordered" evidence="3">
    <location>
        <begin position="67"/>
        <end position="167"/>
    </location>
</feature>
<feature type="compositionally biased region" description="Low complexity" evidence="3">
    <location>
        <begin position="72"/>
        <end position="93"/>
    </location>
</feature>
<dbReference type="AlphaFoldDB" id="A0A7E4VED0"/>